<dbReference type="NCBIfam" id="NF033233">
    <property type="entry name" value="twin_helix"/>
    <property type="match status" value="1"/>
</dbReference>
<dbReference type="EMBL" id="FQWM01000002">
    <property type="protein sequence ID" value="SHG81133.1"/>
    <property type="molecule type" value="Genomic_DNA"/>
</dbReference>
<reference evidence="7" key="1">
    <citation type="submission" date="2016-11" db="EMBL/GenBank/DDBJ databases">
        <authorList>
            <person name="Varghese N."/>
            <person name="Submissions S."/>
        </authorList>
    </citation>
    <scope>NUCLEOTIDE SEQUENCE [LARGE SCALE GENOMIC DNA]</scope>
    <source>
        <strain evidence="7">DSM 28223</strain>
    </source>
</reference>
<keyword evidence="3 4" id="KW-0472">Membrane</keyword>
<dbReference type="Proteomes" id="UP000184211">
    <property type="component" value="Unassembled WGS sequence"/>
</dbReference>
<organism evidence="6 7">
    <name type="scientific">Cognatishimia maritima</name>
    <dbReference type="NCBI Taxonomy" id="870908"/>
    <lineage>
        <taxon>Bacteria</taxon>
        <taxon>Pseudomonadati</taxon>
        <taxon>Pseudomonadota</taxon>
        <taxon>Alphaproteobacteria</taxon>
        <taxon>Rhodobacterales</taxon>
        <taxon>Paracoccaceae</taxon>
        <taxon>Cognatishimia</taxon>
    </lineage>
</organism>
<sequence>MLLQDPLFLVVAIATLAVLVILAVGIGGFARGGEFNRKYANKIMRLRIAAQAVAVVLILLFIYVRSGG</sequence>
<feature type="transmembrane region" description="Helical" evidence="4">
    <location>
        <begin position="6"/>
        <end position="26"/>
    </location>
</feature>
<feature type="domain" description="HIG1" evidence="5">
    <location>
        <begin position="1"/>
        <end position="68"/>
    </location>
</feature>
<evidence type="ECO:0000256" key="3">
    <source>
        <dbReference type="ARBA" id="ARBA00023136"/>
    </source>
</evidence>
<keyword evidence="1 4" id="KW-0812">Transmembrane</keyword>
<evidence type="ECO:0000256" key="1">
    <source>
        <dbReference type="ARBA" id="ARBA00022692"/>
    </source>
</evidence>
<keyword evidence="2 4" id="KW-1133">Transmembrane helix</keyword>
<feature type="transmembrane region" description="Helical" evidence="4">
    <location>
        <begin position="46"/>
        <end position="64"/>
    </location>
</feature>
<dbReference type="InterPro" id="IPR007667">
    <property type="entry name" value="Hypoxia_induced_domain"/>
</dbReference>
<dbReference type="AlphaFoldDB" id="A0A1M5MWI8"/>
<evidence type="ECO:0000256" key="4">
    <source>
        <dbReference type="SAM" id="Phobius"/>
    </source>
</evidence>
<gene>
    <name evidence="6" type="ORF">SAMN04488044_1343</name>
</gene>
<proteinExistence type="predicted"/>
<keyword evidence="7" id="KW-1185">Reference proteome</keyword>
<name>A0A1M5MWI8_9RHOB</name>
<evidence type="ECO:0000313" key="7">
    <source>
        <dbReference type="Proteomes" id="UP000184211"/>
    </source>
</evidence>
<evidence type="ECO:0000256" key="2">
    <source>
        <dbReference type="ARBA" id="ARBA00022989"/>
    </source>
</evidence>
<evidence type="ECO:0000313" key="6">
    <source>
        <dbReference type="EMBL" id="SHG81133.1"/>
    </source>
</evidence>
<evidence type="ECO:0000259" key="5">
    <source>
        <dbReference type="PROSITE" id="PS51503"/>
    </source>
</evidence>
<dbReference type="STRING" id="870908.SAMN04488044_1343"/>
<dbReference type="PROSITE" id="PS51503">
    <property type="entry name" value="HIG1"/>
    <property type="match status" value="1"/>
</dbReference>
<accession>A0A1M5MWI8</accession>
<dbReference type="Pfam" id="PF04588">
    <property type="entry name" value="HIG_1_N"/>
    <property type="match status" value="1"/>
</dbReference>
<protein>
    <submittedName>
        <fullName evidence="6">Hypoxia induced protein conserved region</fullName>
    </submittedName>
</protein>